<evidence type="ECO:0000313" key="3">
    <source>
        <dbReference type="EMBL" id="KKR82733.1"/>
    </source>
</evidence>
<dbReference type="EMBL" id="LCAB01000009">
    <property type="protein sequence ID" value="KKR82733.1"/>
    <property type="molecule type" value="Genomic_DNA"/>
</dbReference>
<dbReference type="InterPro" id="IPR005182">
    <property type="entry name" value="YdbS-like_PH"/>
</dbReference>
<keyword evidence="1" id="KW-0472">Membrane</keyword>
<feature type="transmembrane region" description="Helical" evidence="1">
    <location>
        <begin position="69"/>
        <end position="86"/>
    </location>
</feature>
<dbReference type="Proteomes" id="UP000034601">
    <property type="component" value="Unassembled WGS sequence"/>
</dbReference>
<feature type="transmembrane region" description="Helical" evidence="1">
    <location>
        <begin position="43"/>
        <end position="63"/>
    </location>
</feature>
<name>A0A0G0U0X2_9BACT</name>
<comment type="caution">
    <text evidence="3">The sequence shown here is derived from an EMBL/GenBank/DDBJ whole genome shotgun (WGS) entry which is preliminary data.</text>
</comment>
<evidence type="ECO:0000259" key="2">
    <source>
        <dbReference type="Pfam" id="PF03703"/>
    </source>
</evidence>
<dbReference type="PANTHER" id="PTHR37938">
    <property type="entry name" value="BLL0215 PROTEIN"/>
    <property type="match status" value="1"/>
</dbReference>
<dbReference type="Pfam" id="PF03703">
    <property type="entry name" value="bPH_2"/>
    <property type="match status" value="1"/>
</dbReference>
<evidence type="ECO:0000256" key="1">
    <source>
        <dbReference type="SAM" id="Phobius"/>
    </source>
</evidence>
<evidence type="ECO:0000313" key="4">
    <source>
        <dbReference type="Proteomes" id="UP000034601"/>
    </source>
</evidence>
<organism evidence="3 4">
    <name type="scientific">Candidatus Daviesbacteria bacterium GW2011_GWA2_40_9</name>
    <dbReference type="NCBI Taxonomy" id="1618424"/>
    <lineage>
        <taxon>Bacteria</taxon>
        <taxon>Candidatus Daviesiibacteriota</taxon>
    </lineage>
</organism>
<accession>A0A0G0U0X2</accession>
<dbReference type="AlphaFoldDB" id="A0A0G0U0X2"/>
<proteinExistence type="predicted"/>
<gene>
    <name evidence="3" type="ORF">UU29_C0009G0004</name>
</gene>
<reference evidence="3 4" key="1">
    <citation type="journal article" date="2015" name="Nature">
        <title>rRNA introns, odd ribosomes, and small enigmatic genomes across a large radiation of phyla.</title>
        <authorList>
            <person name="Brown C.T."/>
            <person name="Hug L.A."/>
            <person name="Thomas B.C."/>
            <person name="Sharon I."/>
            <person name="Castelle C.J."/>
            <person name="Singh A."/>
            <person name="Wilkins M.J."/>
            <person name="Williams K.H."/>
            <person name="Banfield J.F."/>
        </authorList>
    </citation>
    <scope>NUCLEOTIDE SEQUENCE [LARGE SCALE GENOMIC DNA]</scope>
</reference>
<sequence>MGKLHYREAPSEKEKKSFAKFLAEDEELVLATGLGKAYLRSQFIIAIALPGIIFILAGLGFAYLLKLELVWGLVLGLLGDCSLATLKTLHLYHANRYILTTRRVLVKKGVFTVQLHSALYDKITHIEVDQPFFDKILMHYGTIVIDTAGMNKVEIILKYIDYPIEFKNLLERLINREREQYGYRGGPIVTVEGEVVD</sequence>
<dbReference type="PANTHER" id="PTHR37938:SF1">
    <property type="entry name" value="BLL0215 PROTEIN"/>
    <property type="match status" value="1"/>
</dbReference>
<keyword evidence="1" id="KW-0812">Transmembrane</keyword>
<keyword evidence="1" id="KW-1133">Transmembrane helix</keyword>
<feature type="domain" description="YdbS-like PH" evidence="2">
    <location>
        <begin position="92"/>
        <end position="167"/>
    </location>
</feature>
<protein>
    <recommendedName>
        <fullName evidence="2">YdbS-like PH domain-containing protein</fullName>
    </recommendedName>
</protein>